<proteinExistence type="predicted"/>
<evidence type="ECO:0000256" key="2">
    <source>
        <dbReference type="SAM" id="SignalP"/>
    </source>
</evidence>
<feature type="chain" id="PRO_5046004004" description="Peptidase S1 domain-containing protein" evidence="2">
    <location>
        <begin position="26"/>
        <end position="282"/>
    </location>
</feature>
<keyword evidence="2" id="KW-0732">Signal</keyword>
<dbReference type="InterPro" id="IPR009003">
    <property type="entry name" value="Peptidase_S1_PA"/>
</dbReference>
<feature type="signal peptide" evidence="2">
    <location>
        <begin position="1"/>
        <end position="25"/>
    </location>
</feature>
<comment type="caution">
    <text evidence="3">The sequence shown here is derived from an EMBL/GenBank/DDBJ whole genome shotgun (WGS) entry which is preliminary data.</text>
</comment>
<dbReference type="SUPFAM" id="SSF50494">
    <property type="entry name" value="Trypsin-like serine proteases"/>
    <property type="match status" value="1"/>
</dbReference>
<evidence type="ECO:0000313" key="3">
    <source>
        <dbReference type="EMBL" id="MEU6826716.1"/>
    </source>
</evidence>
<feature type="region of interest" description="Disordered" evidence="1">
    <location>
        <begin position="262"/>
        <end position="282"/>
    </location>
</feature>
<dbReference type="Gene3D" id="2.40.10.10">
    <property type="entry name" value="Trypsin-like serine proteases"/>
    <property type="match status" value="2"/>
</dbReference>
<dbReference type="EMBL" id="JBEYXV010000029">
    <property type="protein sequence ID" value="MEU6826716.1"/>
    <property type="molecule type" value="Genomic_DNA"/>
</dbReference>
<keyword evidence="4" id="KW-1185">Reference proteome</keyword>
<dbReference type="InterPro" id="IPR043504">
    <property type="entry name" value="Peptidase_S1_PA_chymotrypsin"/>
</dbReference>
<name>A0ABV3C0C5_9ACTN</name>
<accession>A0ABV3C0C5</accession>
<dbReference type="Proteomes" id="UP001551176">
    <property type="component" value="Unassembled WGS sequence"/>
</dbReference>
<protein>
    <recommendedName>
        <fullName evidence="5">Peptidase S1 domain-containing protein</fullName>
    </recommendedName>
</protein>
<dbReference type="RefSeq" id="WP_359358160.1">
    <property type="nucleotide sequence ID" value="NZ_JBEYXV010000029.1"/>
</dbReference>
<sequence>MTRRPFVYCLVALLLVLTWSAPASGAPASRFNDPQPHRGGAEYRVTYGGRTFACSSGFAMRRVDGGKRAMATAGHCAPAGTEATSGEFRFGTFLASFYNEKVDAALISGTRIKPQVYAPTLWTDGGTPSTPVARRVLGKADGPVVGQKVCVSGKVTKLVCDIEVYSLTRGESCDEEHPDVCTGGLVLAGKEGANIVHQGDSGAPVFVPIDTEIDGHEVYGAMLVGMLVGGGPRVEGGPEDLITFHTVKQVECALSARVLTTAEAESGDTTPPPPRGDCATAR</sequence>
<evidence type="ECO:0000256" key="1">
    <source>
        <dbReference type="SAM" id="MobiDB-lite"/>
    </source>
</evidence>
<reference evidence="3 4" key="1">
    <citation type="submission" date="2024-06" db="EMBL/GenBank/DDBJ databases">
        <title>The Natural Products Discovery Center: Release of the First 8490 Sequenced Strains for Exploring Actinobacteria Biosynthetic Diversity.</title>
        <authorList>
            <person name="Kalkreuter E."/>
            <person name="Kautsar S.A."/>
            <person name="Yang D."/>
            <person name="Bader C.D."/>
            <person name="Teijaro C.N."/>
            <person name="Fluegel L."/>
            <person name="Davis C.M."/>
            <person name="Simpson J.R."/>
            <person name="Lauterbach L."/>
            <person name="Steele A.D."/>
            <person name="Gui C."/>
            <person name="Meng S."/>
            <person name="Li G."/>
            <person name="Viehrig K."/>
            <person name="Ye F."/>
            <person name="Su P."/>
            <person name="Kiefer A.F."/>
            <person name="Nichols A."/>
            <person name="Cepeda A.J."/>
            <person name="Yan W."/>
            <person name="Fan B."/>
            <person name="Jiang Y."/>
            <person name="Adhikari A."/>
            <person name="Zheng C.-J."/>
            <person name="Schuster L."/>
            <person name="Cowan T.M."/>
            <person name="Smanski M.J."/>
            <person name="Chevrette M.G."/>
            <person name="De Carvalho L.P.S."/>
            <person name="Shen B."/>
        </authorList>
    </citation>
    <scope>NUCLEOTIDE SEQUENCE [LARGE SCALE GENOMIC DNA]</scope>
    <source>
        <strain evidence="3 4">NPDC046838</strain>
    </source>
</reference>
<evidence type="ECO:0000313" key="4">
    <source>
        <dbReference type="Proteomes" id="UP001551176"/>
    </source>
</evidence>
<organism evidence="3 4">
    <name type="scientific">Streptomyces atriruber</name>
    <dbReference type="NCBI Taxonomy" id="545121"/>
    <lineage>
        <taxon>Bacteria</taxon>
        <taxon>Bacillati</taxon>
        <taxon>Actinomycetota</taxon>
        <taxon>Actinomycetes</taxon>
        <taxon>Kitasatosporales</taxon>
        <taxon>Streptomycetaceae</taxon>
        <taxon>Streptomyces</taxon>
    </lineage>
</organism>
<evidence type="ECO:0008006" key="5">
    <source>
        <dbReference type="Google" id="ProtNLM"/>
    </source>
</evidence>
<gene>
    <name evidence="3" type="ORF">ABZ921_39445</name>
</gene>